<dbReference type="STRING" id="36805.BOH66_13490"/>
<dbReference type="KEGG" id="maur:BOH66_13490"/>
<proteinExistence type="predicted"/>
<accession>A0A1P8UAM0</accession>
<evidence type="ECO:0000313" key="2">
    <source>
        <dbReference type="Proteomes" id="UP000187185"/>
    </source>
</evidence>
<organism evidence="1 2">
    <name type="scientific">Microbacterium aurum</name>
    <dbReference type="NCBI Taxonomy" id="36805"/>
    <lineage>
        <taxon>Bacteria</taxon>
        <taxon>Bacillati</taxon>
        <taxon>Actinomycetota</taxon>
        <taxon>Actinomycetes</taxon>
        <taxon>Micrococcales</taxon>
        <taxon>Microbacteriaceae</taxon>
        <taxon>Microbacterium</taxon>
    </lineage>
</organism>
<dbReference type="AlphaFoldDB" id="A0A1P8UAM0"/>
<protein>
    <submittedName>
        <fullName evidence="1">Uncharacterized protein</fullName>
    </submittedName>
</protein>
<reference evidence="1 2" key="1">
    <citation type="submission" date="2016-12" db="EMBL/GenBank/DDBJ databases">
        <title>Complete genome sequence of Microbacterium aurum KACC 15219.</title>
        <authorList>
            <person name="Jung Y."/>
            <person name="Shin J.-H."/>
            <person name="Lee Y.-J."/>
            <person name="Yi H."/>
            <person name="Bahn Y.-S."/>
            <person name="Kim J.F."/>
            <person name="Lee D.-W."/>
        </authorList>
    </citation>
    <scope>NUCLEOTIDE SEQUENCE [LARGE SCALE GENOMIC DNA]</scope>
    <source>
        <strain evidence="1 2">KACC 15219</strain>
    </source>
</reference>
<sequence>MLEGAVVSFSGDTLVASGGRIIEEADLQLVDPDVQADPSRSRLLDGVPLLARGDAWIIPLMWNPLTEGQPVDGELSRRGSELWSSIRAWAEYAHGVPIIPDLEDPDLWSAYLRELVSTGARRADWWGSKDAALVLVVYGDPIPAPVRAMALHVVPIGWVSERRAPKRFPPMDLAWSWADAVEVAGGGAAGPDNLKRTQDEGRDG</sequence>
<evidence type="ECO:0000313" key="1">
    <source>
        <dbReference type="EMBL" id="APZ35150.1"/>
    </source>
</evidence>
<name>A0A1P8UAM0_9MICO</name>
<dbReference type="Proteomes" id="UP000187185">
    <property type="component" value="Chromosome"/>
</dbReference>
<dbReference type="EMBL" id="CP018762">
    <property type="protein sequence ID" value="APZ35150.1"/>
    <property type="molecule type" value="Genomic_DNA"/>
</dbReference>
<gene>
    <name evidence="1" type="ORF">BOH66_13490</name>
</gene>
<keyword evidence="2" id="KW-1185">Reference proteome</keyword>